<dbReference type="CDD" id="cd11618">
    <property type="entry name" value="ChtBD1_1"/>
    <property type="match status" value="1"/>
</dbReference>
<feature type="compositionally biased region" description="Low complexity" evidence="3">
    <location>
        <begin position="236"/>
        <end position="252"/>
    </location>
</feature>
<evidence type="ECO:0000256" key="1">
    <source>
        <dbReference type="ARBA" id="ARBA00022669"/>
    </source>
</evidence>
<keyword evidence="4" id="KW-0732">Signal</keyword>
<dbReference type="PANTHER" id="PTHR36182">
    <property type="entry name" value="PROTEIN, PUTATIVE (AFU_ORTHOLOGUE AFUA_6G10930)-RELATED"/>
    <property type="match status" value="1"/>
</dbReference>
<evidence type="ECO:0000256" key="3">
    <source>
        <dbReference type="SAM" id="MobiDB-lite"/>
    </source>
</evidence>
<evidence type="ECO:0000256" key="4">
    <source>
        <dbReference type="SAM" id="SignalP"/>
    </source>
</evidence>
<feature type="domain" description="Chitin-binding type-1" evidence="5">
    <location>
        <begin position="350"/>
        <end position="397"/>
    </location>
</feature>
<dbReference type="InterPro" id="IPR036861">
    <property type="entry name" value="Endochitinase-like_sf"/>
</dbReference>
<keyword evidence="1 2" id="KW-0147">Chitin-binding</keyword>
<evidence type="ECO:0000313" key="6">
    <source>
        <dbReference type="EMBL" id="PMD18838.1"/>
    </source>
</evidence>
<dbReference type="EMBL" id="KZ613492">
    <property type="protein sequence ID" value="PMD18838.1"/>
    <property type="molecule type" value="Genomic_DNA"/>
</dbReference>
<dbReference type="AlphaFoldDB" id="A0A2J6PXS8"/>
<feature type="compositionally biased region" description="Low complexity" evidence="3">
    <location>
        <begin position="321"/>
        <end position="348"/>
    </location>
</feature>
<dbReference type="Gene3D" id="3.30.60.10">
    <property type="entry name" value="Endochitinase-like"/>
    <property type="match status" value="1"/>
</dbReference>
<proteinExistence type="predicted"/>
<feature type="compositionally biased region" description="Low complexity" evidence="3">
    <location>
        <begin position="293"/>
        <end position="313"/>
    </location>
</feature>
<dbReference type="SMART" id="SM00270">
    <property type="entry name" value="ChtBD1"/>
    <property type="match status" value="1"/>
</dbReference>
<dbReference type="OrthoDB" id="2342176at2759"/>
<feature type="region of interest" description="Disordered" evidence="3">
    <location>
        <begin position="233"/>
        <end position="268"/>
    </location>
</feature>
<feature type="signal peptide" evidence="4">
    <location>
        <begin position="1"/>
        <end position="18"/>
    </location>
</feature>
<keyword evidence="2" id="KW-1015">Disulfide bond</keyword>
<sequence>MGYFKLFSILAFVAFAHAHMEMSFPPPFRSKYNPNVNSGSVDYSMTSPLSASGSNFPCKLYQSDLGTPAGASVVTWTQGSSVNFTIVGGATHGGGSCQAALSYDSAKSWTVIHSFIGSCPLSSGQNFDLTIPSDAPTGKAVFAWTWYNEVGNREIYQNCASITIAAGSGTKRASTVAFSSRPDMFVANMGNGCTTVESEDVVYPNPGPDVTGSSTKGGTGFTGTCAAVNGIGGGSSSSSSGGSAGSSPAASSPAPPASSPAANSPAPVATQASSVSSASVPSLTIIPVTSSASATPSSFITSTTSSVPSASAPAAPPSPIASPAASSSTGTGSAPASSGSSTSGITPTTDGQCSGTQTCAGSTYGQCCSQWGWCGVTSMHCGTGCMEAFSGAGACGTFSNATTTAAARVRAVKARGLLLA</sequence>
<dbReference type="Proteomes" id="UP000235672">
    <property type="component" value="Unassembled WGS sequence"/>
</dbReference>
<comment type="caution">
    <text evidence="2">Lacks conserved residue(s) required for the propagation of feature annotation.</text>
</comment>
<feature type="region of interest" description="Disordered" evidence="3">
    <location>
        <begin position="293"/>
        <end position="348"/>
    </location>
</feature>
<dbReference type="InterPro" id="IPR001002">
    <property type="entry name" value="Chitin-bd_1"/>
</dbReference>
<name>A0A2J6PXS8_9HELO</name>
<evidence type="ECO:0000313" key="7">
    <source>
        <dbReference type="Proteomes" id="UP000235672"/>
    </source>
</evidence>
<organism evidence="6 7">
    <name type="scientific">Hyaloscypha hepaticicola</name>
    <dbReference type="NCBI Taxonomy" id="2082293"/>
    <lineage>
        <taxon>Eukaryota</taxon>
        <taxon>Fungi</taxon>
        <taxon>Dikarya</taxon>
        <taxon>Ascomycota</taxon>
        <taxon>Pezizomycotina</taxon>
        <taxon>Leotiomycetes</taxon>
        <taxon>Helotiales</taxon>
        <taxon>Hyaloscyphaceae</taxon>
        <taxon>Hyaloscypha</taxon>
    </lineage>
</organism>
<dbReference type="SUPFAM" id="SSF57016">
    <property type="entry name" value="Plant lectins/antimicrobial peptides"/>
    <property type="match status" value="1"/>
</dbReference>
<keyword evidence="7" id="KW-1185">Reference proteome</keyword>
<dbReference type="STRING" id="1745343.A0A2J6PXS8"/>
<gene>
    <name evidence="6" type="ORF">NA56DRAFT_222026</name>
</gene>
<dbReference type="GO" id="GO:0008061">
    <property type="term" value="F:chitin binding"/>
    <property type="evidence" value="ECO:0007669"/>
    <property type="project" value="UniProtKB-UniRule"/>
</dbReference>
<accession>A0A2J6PXS8</accession>
<feature type="disulfide bond" evidence="2">
    <location>
        <begin position="353"/>
        <end position="368"/>
    </location>
</feature>
<feature type="compositionally biased region" description="Low complexity" evidence="3">
    <location>
        <begin position="259"/>
        <end position="268"/>
    </location>
</feature>
<dbReference type="Gene3D" id="2.70.50.70">
    <property type="match status" value="1"/>
</dbReference>
<feature type="chain" id="PRO_5014443330" evidence="4">
    <location>
        <begin position="19"/>
        <end position="420"/>
    </location>
</feature>
<dbReference type="PROSITE" id="PS50941">
    <property type="entry name" value="CHIT_BIND_I_2"/>
    <property type="match status" value="1"/>
</dbReference>
<feature type="disulfide bond" evidence="2">
    <location>
        <begin position="367"/>
        <end position="381"/>
    </location>
</feature>
<reference evidence="6 7" key="1">
    <citation type="submission" date="2016-05" db="EMBL/GenBank/DDBJ databases">
        <title>A degradative enzymes factory behind the ericoid mycorrhizal symbiosis.</title>
        <authorList>
            <consortium name="DOE Joint Genome Institute"/>
            <person name="Martino E."/>
            <person name="Morin E."/>
            <person name="Grelet G."/>
            <person name="Kuo A."/>
            <person name="Kohler A."/>
            <person name="Daghino S."/>
            <person name="Barry K."/>
            <person name="Choi C."/>
            <person name="Cichocki N."/>
            <person name="Clum A."/>
            <person name="Copeland A."/>
            <person name="Hainaut M."/>
            <person name="Haridas S."/>
            <person name="Labutti K."/>
            <person name="Lindquist E."/>
            <person name="Lipzen A."/>
            <person name="Khouja H.-R."/>
            <person name="Murat C."/>
            <person name="Ohm R."/>
            <person name="Olson A."/>
            <person name="Spatafora J."/>
            <person name="Veneault-Fourrey C."/>
            <person name="Henrissat B."/>
            <person name="Grigoriev I."/>
            <person name="Martin F."/>
            <person name="Perotto S."/>
        </authorList>
    </citation>
    <scope>NUCLEOTIDE SEQUENCE [LARGE SCALE GENOMIC DNA]</scope>
    <source>
        <strain evidence="6 7">UAMH 7357</strain>
    </source>
</reference>
<evidence type="ECO:0000259" key="5">
    <source>
        <dbReference type="PROSITE" id="PS50941"/>
    </source>
</evidence>
<evidence type="ECO:0000256" key="2">
    <source>
        <dbReference type="PROSITE-ProRule" id="PRU00261"/>
    </source>
</evidence>
<dbReference type="PANTHER" id="PTHR36182:SF1">
    <property type="entry name" value="PROTEIN, PUTATIVE (AFU_ORTHOLOGUE AFUA_6G10930)-RELATED"/>
    <property type="match status" value="1"/>
</dbReference>
<protein>
    <submittedName>
        <fullName evidence="6">Carbohydrate-binding module family 18 protein</fullName>
    </submittedName>
</protein>